<feature type="compositionally biased region" description="Basic and acidic residues" evidence="1">
    <location>
        <begin position="223"/>
        <end position="232"/>
    </location>
</feature>
<dbReference type="VEuPathDB" id="CryptoDB:Cvel_11155"/>
<reference evidence="2" key="1">
    <citation type="submission" date="2014-11" db="EMBL/GenBank/DDBJ databases">
        <authorList>
            <person name="Otto D Thomas"/>
            <person name="Naeem Raeece"/>
        </authorList>
    </citation>
    <scope>NUCLEOTIDE SEQUENCE</scope>
</reference>
<gene>
    <name evidence="2" type="ORF">Cvel_11155</name>
</gene>
<feature type="compositionally biased region" description="Low complexity" evidence="1">
    <location>
        <begin position="233"/>
        <end position="245"/>
    </location>
</feature>
<sequence length="461" mass="52107">MHRLTNIREKRRQELEKAKQEIFGYACGMPGEKWFTRPLEGRDFQNWYYPSKYKLQDFRIEEYMEAQALRFQPPALHPCVGELQKCLKEIQEKRDGIREFLGMVDRETFEAHVSIQDLYGLYRTLYPGDANVLGFEVEGDTEALRPSSTEETAELPEESRGKGFDWESSVNLNSAEEYLKHRLAEGVREGGERLKTQLEERLSSAGSEAERRSVLLSFLTHLEAGDGGEKETTGTGSSSSSSSLEGFGDSLPLIASGSGASSVLQFRSLKQKVKPWAPKNPRGREGGKDAKPMARFALERTEEDVVRVLGTEGEGEEDEGLVPASFSVSANASATFSASSPKEENPPGVITEVPLTLAPAVRETERLLGVREAASEFLEHQCEEDSREGTALKSARRRHHRFVDPLYRRRRLVYLERLARDRVKSVKEKKYKEHFTTPPDKQKCFPTEKGALQGSHYFYWG</sequence>
<proteinExistence type="predicted"/>
<dbReference type="AlphaFoldDB" id="A0A0G4I5F4"/>
<evidence type="ECO:0000256" key="1">
    <source>
        <dbReference type="SAM" id="MobiDB-lite"/>
    </source>
</evidence>
<protein>
    <submittedName>
        <fullName evidence="2">Uncharacterized protein</fullName>
    </submittedName>
</protein>
<dbReference type="EMBL" id="CDMZ01005189">
    <property type="protein sequence ID" value="CEM52231.1"/>
    <property type="molecule type" value="Genomic_DNA"/>
</dbReference>
<feature type="region of interest" description="Disordered" evidence="1">
    <location>
        <begin position="142"/>
        <end position="166"/>
    </location>
</feature>
<name>A0A0G4I5F4_9ALVE</name>
<evidence type="ECO:0000313" key="2">
    <source>
        <dbReference type="EMBL" id="CEM52231.1"/>
    </source>
</evidence>
<organism evidence="2">
    <name type="scientific">Chromera velia CCMP2878</name>
    <dbReference type="NCBI Taxonomy" id="1169474"/>
    <lineage>
        <taxon>Eukaryota</taxon>
        <taxon>Sar</taxon>
        <taxon>Alveolata</taxon>
        <taxon>Colpodellida</taxon>
        <taxon>Chromeraceae</taxon>
        <taxon>Chromera</taxon>
    </lineage>
</organism>
<feature type="region of interest" description="Disordered" evidence="1">
    <location>
        <begin position="222"/>
        <end position="245"/>
    </location>
</feature>
<accession>A0A0G4I5F4</accession>